<sequence>MTSRTRLAIFAAVAVLVVLGAAGYVVRQAARQQAAQSAATPVATNDDLAAVTAVPHLAFRSTALGDTYGRVALAPLSDPDGPRTFTRAACERVYARADTAICLSAHRGLVTTYQSHLLGPDWDVRRELPLTGLPSRARLSADGSLVATTTFVYGDSYAMPGQFSTRTLVSRAAGGPSEDLEQFRLLVNGKQINAADRNVWGVTFADDDTFYATAASGGTTWLVRGSLRERTLTALREDVECPSLSPDGTRIAFKKHGDLPAGQWRLAVLDLATMRETVLAEQRSVDDQAEWLDDSRVVYGLPRTGGAAATSDIWVADADGGGTPRVLVHDAWSPSVSR</sequence>
<dbReference type="RefSeq" id="WP_344079374.1">
    <property type="nucleotide sequence ID" value="NZ_BAAALS010000008.1"/>
</dbReference>
<evidence type="ECO:0000313" key="1">
    <source>
        <dbReference type="EMBL" id="GAA1749556.1"/>
    </source>
</evidence>
<dbReference type="InterPro" id="IPR011042">
    <property type="entry name" value="6-blade_b-propeller_TolB-like"/>
</dbReference>
<organism evidence="1 2">
    <name type="scientific">Luedemannella helvata</name>
    <dbReference type="NCBI Taxonomy" id="349315"/>
    <lineage>
        <taxon>Bacteria</taxon>
        <taxon>Bacillati</taxon>
        <taxon>Actinomycetota</taxon>
        <taxon>Actinomycetes</taxon>
        <taxon>Micromonosporales</taxon>
        <taxon>Micromonosporaceae</taxon>
        <taxon>Luedemannella</taxon>
    </lineage>
</organism>
<name>A0ABN2K6T6_9ACTN</name>
<keyword evidence="2" id="KW-1185">Reference proteome</keyword>
<evidence type="ECO:0000313" key="2">
    <source>
        <dbReference type="Proteomes" id="UP001500655"/>
    </source>
</evidence>
<accession>A0ABN2K6T6</accession>
<dbReference type="Gene3D" id="2.120.10.30">
    <property type="entry name" value="TolB, C-terminal domain"/>
    <property type="match status" value="1"/>
</dbReference>
<protein>
    <submittedName>
        <fullName evidence="1">PD40 domain-containing protein</fullName>
    </submittedName>
</protein>
<proteinExistence type="predicted"/>
<dbReference type="SUPFAM" id="SSF82171">
    <property type="entry name" value="DPP6 N-terminal domain-like"/>
    <property type="match status" value="1"/>
</dbReference>
<comment type="caution">
    <text evidence="1">The sequence shown here is derived from an EMBL/GenBank/DDBJ whole genome shotgun (WGS) entry which is preliminary data.</text>
</comment>
<dbReference type="EMBL" id="BAAALS010000008">
    <property type="protein sequence ID" value="GAA1749556.1"/>
    <property type="molecule type" value="Genomic_DNA"/>
</dbReference>
<reference evidence="1 2" key="1">
    <citation type="journal article" date="2019" name="Int. J. Syst. Evol. Microbiol.">
        <title>The Global Catalogue of Microorganisms (GCM) 10K type strain sequencing project: providing services to taxonomists for standard genome sequencing and annotation.</title>
        <authorList>
            <consortium name="The Broad Institute Genomics Platform"/>
            <consortium name="The Broad Institute Genome Sequencing Center for Infectious Disease"/>
            <person name="Wu L."/>
            <person name="Ma J."/>
        </authorList>
    </citation>
    <scope>NUCLEOTIDE SEQUENCE [LARGE SCALE GENOMIC DNA]</scope>
    <source>
        <strain evidence="1 2">JCM 13249</strain>
    </source>
</reference>
<dbReference type="Proteomes" id="UP001500655">
    <property type="component" value="Unassembled WGS sequence"/>
</dbReference>
<gene>
    <name evidence="1" type="ORF">GCM10009681_20930</name>
</gene>